<dbReference type="InterPro" id="IPR036188">
    <property type="entry name" value="FAD/NAD-bd_sf"/>
</dbReference>
<comment type="caution">
    <text evidence="8">The sequence shown here is derived from an EMBL/GenBank/DDBJ whole genome shotgun (WGS) entry which is preliminary data.</text>
</comment>
<dbReference type="Gene3D" id="3.50.50.60">
    <property type="entry name" value="FAD/NAD(P)-binding domain"/>
    <property type="match status" value="2"/>
</dbReference>
<dbReference type="PANTHER" id="PTHR43098">
    <property type="entry name" value="L-ORNITHINE N(5)-MONOOXYGENASE-RELATED"/>
    <property type="match status" value="1"/>
</dbReference>
<keyword evidence="3" id="KW-0285">Flavoprotein</keyword>
<dbReference type="eggNOG" id="COG2072">
    <property type="taxonomic scope" value="Bacteria"/>
</dbReference>
<dbReference type="InterPro" id="IPR050775">
    <property type="entry name" value="FAD-binding_Monooxygenases"/>
</dbReference>
<organism evidence="8 9">
    <name type="scientific">Novosphingobium pentaromativorans US6-1</name>
    <dbReference type="NCBI Taxonomy" id="1088721"/>
    <lineage>
        <taxon>Bacteria</taxon>
        <taxon>Pseudomonadati</taxon>
        <taxon>Pseudomonadota</taxon>
        <taxon>Alphaproteobacteria</taxon>
        <taxon>Sphingomonadales</taxon>
        <taxon>Sphingomonadaceae</taxon>
        <taxon>Novosphingobium</taxon>
    </lineage>
</organism>
<dbReference type="Proteomes" id="UP000004030">
    <property type="component" value="Unassembled WGS sequence"/>
</dbReference>
<dbReference type="PATRIC" id="fig|1088721.3.peg.437"/>
<dbReference type="STRING" id="1088721.JI59_17875"/>
<dbReference type="Pfam" id="PF13450">
    <property type="entry name" value="NAD_binding_8"/>
    <property type="match status" value="1"/>
</dbReference>
<proteinExistence type="inferred from homology"/>
<evidence type="ECO:0000256" key="2">
    <source>
        <dbReference type="ARBA" id="ARBA00010139"/>
    </source>
</evidence>
<evidence type="ECO:0000256" key="7">
    <source>
        <dbReference type="ARBA" id="ARBA00023033"/>
    </source>
</evidence>
<protein>
    <submittedName>
        <fullName evidence="8">Putative monooxygenase</fullName>
    </submittedName>
</protein>
<keyword evidence="4" id="KW-0274">FAD</keyword>
<keyword evidence="5" id="KW-0521">NADP</keyword>
<keyword evidence="7 8" id="KW-0503">Monooxygenase</keyword>
<keyword evidence="9" id="KW-1185">Reference proteome</keyword>
<evidence type="ECO:0000313" key="8">
    <source>
        <dbReference type="EMBL" id="EHJ62616.1"/>
    </source>
</evidence>
<dbReference type="SUPFAM" id="SSF51905">
    <property type="entry name" value="FAD/NAD(P)-binding domain"/>
    <property type="match status" value="2"/>
</dbReference>
<accession>G6E7X3</accession>
<dbReference type="RefSeq" id="WP_007011361.1">
    <property type="nucleotide sequence ID" value="NZ_AGFM01000007.1"/>
</dbReference>
<dbReference type="GO" id="GO:0004497">
    <property type="term" value="F:monooxygenase activity"/>
    <property type="evidence" value="ECO:0007669"/>
    <property type="project" value="UniProtKB-KW"/>
</dbReference>
<gene>
    <name evidence="8" type="ORF">NSU_0444</name>
</gene>
<name>G6E7X3_9SPHN</name>
<evidence type="ECO:0000256" key="4">
    <source>
        <dbReference type="ARBA" id="ARBA00022827"/>
    </source>
</evidence>
<evidence type="ECO:0000256" key="5">
    <source>
        <dbReference type="ARBA" id="ARBA00022857"/>
    </source>
</evidence>
<dbReference type="KEGG" id="npn:JI59_17875"/>
<dbReference type="PANTHER" id="PTHR43098:SF4">
    <property type="entry name" value="BLR3857 PROTEIN"/>
    <property type="match status" value="1"/>
</dbReference>
<keyword evidence="6" id="KW-0560">Oxidoreductase</keyword>
<comment type="similarity">
    <text evidence="2">Belongs to the FAD-binding monooxygenase family.</text>
</comment>
<evidence type="ECO:0000313" key="9">
    <source>
        <dbReference type="Proteomes" id="UP000004030"/>
    </source>
</evidence>
<sequence length="608" mass="69020">MNGEIGKMSVDTKEKSKSIEALRERIDVEALRRKYREERDKRTSQDRGNYVYMNPELAARFDHDPWAKTDGSREPVSRDVEVLICGGGISGLVTGGTLRKNGLDPEDICIIDRGSDFGGTWYWARYPGLSCDTESFVYLPFLEETGYIPKEKYSKGYEIFEQCQRVGRHFDLYKGALFQTRIEDAIWDEDKDRWIVTTDRGDEIRARYMFRANSLTSEAKLPGVPGLDTFKGHAFHALRWDYDYTGGSPTDELTGLKDKRVAIVGTGATAIQAVPPLGEAAKELLVFQRTPSSVNIRANRPTDPEWAASLKPGWQRERMENFLNIISGFPEQEDMVDDGWTWSVGKAFRRFEKEGSEPFTPEKQELLDFETMNGIRDRVDQVVEDPQTAEALKPWYGIMCKRPCFHDGYLETFNRPNVTLVDTDGQGIERITENGIVAGGKEYEVDCIIFATGFDVSGTRWKGPDPKGANGKRLSERWRENLATLHGLIVPGFPNMFTLTGPGSTLATTVTYGFMVQAEHCARIINYCREHDIDRFEVKPEAAEAWWDIILEKSLAHKDYYEACTPGYYNAEGKGSVFGRHYGEGPVAYGRKLQEWADTRLTEDLIFD</sequence>
<dbReference type="AlphaFoldDB" id="G6E7X3"/>
<reference evidence="8 9" key="1">
    <citation type="journal article" date="2012" name="J. Bacteriol.">
        <title>Genome sequence of benzo(a)pyrene-degrading bacterium Novosphingobium pentaromativorans US6-1.</title>
        <authorList>
            <person name="Luo Y.R."/>
            <person name="Kang S.G."/>
            <person name="Kim S.J."/>
            <person name="Kim M.R."/>
            <person name="Li N."/>
            <person name="Lee J.H."/>
            <person name="Kwon K.K."/>
        </authorList>
    </citation>
    <scope>NUCLEOTIDE SEQUENCE [LARGE SCALE GENOMIC DNA]</scope>
    <source>
        <strain evidence="8 9">US6-1</strain>
    </source>
</reference>
<evidence type="ECO:0000256" key="6">
    <source>
        <dbReference type="ARBA" id="ARBA00023002"/>
    </source>
</evidence>
<evidence type="ECO:0000256" key="3">
    <source>
        <dbReference type="ARBA" id="ARBA00022630"/>
    </source>
</evidence>
<evidence type="ECO:0000256" key="1">
    <source>
        <dbReference type="ARBA" id="ARBA00001974"/>
    </source>
</evidence>
<dbReference type="EMBL" id="AGFM01000007">
    <property type="protein sequence ID" value="EHJ62616.1"/>
    <property type="molecule type" value="Genomic_DNA"/>
</dbReference>
<comment type="cofactor">
    <cofactor evidence="1">
        <name>FAD</name>
        <dbReference type="ChEBI" id="CHEBI:57692"/>
    </cofactor>
</comment>